<reference evidence="2 3" key="1">
    <citation type="submission" date="2024-01" db="EMBL/GenBank/DDBJ databases">
        <title>Genome assemblies of Stephania.</title>
        <authorList>
            <person name="Yang L."/>
        </authorList>
    </citation>
    <scope>NUCLEOTIDE SEQUENCE [LARGE SCALE GENOMIC DNA]</scope>
    <source>
        <strain evidence="2">JXDWG</strain>
        <tissue evidence="2">Leaf</tissue>
    </source>
</reference>
<sequence length="187" mass="19413">MPSCLSTEVKLGRSNSDVGVAKSRVVAEETRNSPRIYDASSQQSESSGAAAEKGSMMAKKVASGGGNVGQRRKRKEPAAAGKGGQGPSDARPDGVGVHERRSAAREEKTAQRRRRTIGRSGGATLGVVRVCCRGRREPVESRLTSTMTVDDDGDGGGEDCAAAAKGFVGGGEGKNGLQREGTRMMGF</sequence>
<feature type="region of interest" description="Disordered" evidence="1">
    <location>
        <begin position="1"/>
        <end position="121"/>
    </location>
</feature>
<feature type="compositionally biased region" description="Basic and acidic residues" evidence="1">
    <location>
        <begin position="90"/>
        <end position="110"/>
    </location>
</feature>
<comment type="caution">
    <text evidence="2">The sequence shown here is derived from an EMBL/GenBank/DDBJ whole genome shotgun (WGS) entry which is preliminary data.</text>
</comment>
<protein>
    <submittedName>
        <fullName evidence="2">Uncharacterized protein</fullName>
    </submittedName>
</protein>
<name>A0AAP0HL25_9MAGN</name>
<organism evidence="2 3">
    <name type="scientific">Stephania cephalantha</name>
    <dbReference type="NCBI Taxonomy" id="152367"/>
    <lineage>
        <taxon>Eukaryota</taxon>
        <taxon>Viridiplantae</taxon>
        <taxon>Streptophyta</taxon>
        <taxon>Embryophyta</taxon>
        <taxon>Tracheophyta</taxon>
        <taxon>Spermatophyta</taxon>
        <taxon>Magnoliopsida</taxon>
        <taxon>Ranunculales</taxon>
        <taxon>Menispermaceae</taxon>
        <taxon>Menispermoideae</taxon>
        <taxon>Cissampelideae</taxon>
        <taxon>Stephania</taxon>
    </lineage>
</organism>
<evidence type="ECO:0000256" key="1">
    <source>
        <dbReference type="SAM" id="MobiDB-lite"/>
    </source>
</evidence>
<evidence type="ECO:0000313" key="2">
    <source>
        <dbReference type="EMBL" id="KAK9088336.1"/>
    </source>
</evidence>
<dbReference type="Proteomes" id="UP001419268">
    <property type="component" value="Unassembled WGS sequence"/>
</dbReference>
<proteinExistence type="predicted"/>
<dbReference type="AlphaFoldDB" id="A0AAP0HL25"/>
<accession>A0AAP0HL25</accession>
<feature type="compositionally biased region" description="Low complexity" evidence="1">
    <location>
        <begin position="39"/>
        <end position="59"/>
    </location>
</feature>
<gene>
    <name evidence="2" type="ORF">Scep_027418</name>
</gene>
<evidence type="ECO:0000313" key="3">
    <source>
        <dbReference type="Proteomes" id="UP001419268"/>
    </source>
</evidence>
<dbReference type="EMBL" id="JBBNAG010000012">
    <property type="protein sequence ID" value="KAK9088336.1"/>
    <property type="molecule type" value="Genomic_DNA"/>
</dbReference>
<feature type="region of interest" description="Disordered" evidence="1">
    <location>
        <begin position="164"/>
        <end position="187"/>
    </location>
</feature>
<keyword evidence="3" id="KW-1185">Reference proteome</keyword>